<comment type="caution">
    <text evidence="2">The sequence shown here is derived from an EMBL/GenBank/DDBJ whole genome shotgun (WGS) entry which is preliminary data.</text>
</comment>
<dbReference type="Gene3D" id="3.40.1350.10">
    <property type="match status" value="1"/>
</dbReference>
<dbReference type="InterPro" id="IPR011856">
    <property type="entry name" value="tRNA_endonuc-like_dom_sf"/>
</dbReference>
<accession>A0A0C3R6P3</accession>
<evidence type="ECO:0000313" key="2">
    <source>
        <dbReference type="EMBL" id="KIO45695.1"/>
    </source>
</evidence>
<dbReference type="Proteomes" id="UP000031980">
    <property type="component" value="Unassembled WGS sequence"/>
</dbReference>
<evidence type="ECO:0000313" key="3">
    <source>
        <dbReference type="Proteomes" id="UP000031980"/>
    </source>
</evidence>
<organism evidence="2 3">
    <name type="scientific">Sanguibacteroides justesenii</name>
    <dbReference type="NCBI Taxonomy" id="1547597"/>
    <lineage>
        <taxon>Bacteria</taxon>
        <taxon>Pseudomonadati</taxon>
        <taxon>Bacteroidota</taxon>
        <taxon>Bacteroidia</taxon>
        <taxon>Bacteroidales</taxon>
        <taxon>Porphyromonadaceae</taxon>
        <taxon>Sanguibacteroides</taxon>
    </lineage>
</organism>
<reference evidence="2" key="1">
    <citation type="submission" date="2014-07" db="EMBL/GenBank/DDBJ databases">
        <title>Porphyromonadaceae bacterium OUH 308042 = ATCC BAA-2681 = DSM 28342 draft genome.</title>
        <authorList>
            <person name="Sydenham T.V."/>
            <person name="Hasman H."/>
            <person name="Justensen U.S."/>
        </authorList>
    </citation>
    <scope>NUCLEOTIDE SEQUENCE [LARGE SCALE GENOMIC DNA]</scope>
    <source>
        <strain evidence="2">OUH 308042</strain>
    </source>
</reference>
<dbReference type="InterPro" id="IPR043714">
    <property type="entry name" value="DUF5655"/>
</dbReference>
<proteinExistence type="predicted"/>
<sequence length="305" mass="35304">MQPSLYKISKSLEPLKETPFKKERELQNIFEANLPQIMGLMLVKSEFVIKNKRVDTLAFDQESKAFVIIEYKRDRNSSVVDQGFTYLSLMLQNKADFILEFNEQNPNKTLSRNDVDWSQSRVVFVSSDFTDNQIEATNFKDIAIELYEVKRYGDHLLIIPIKKSKAAESIKPITQRNKEYKSVVDEIKVYTEENLLSNKSEEVIALYEKYRSAIINLTDDIEVKPKKWYIAFKKDRRNICDIEIQKVGLKIAINVKKGTLDDPKKITRDISGLGHLGNGDYELKVSDDKNLEYTMSLIKQAIIEG</sequence>
<name>A0A0C3R6P3_9PORP</name>
<dbReference type="AlphaFoldDB" id="A0A0C3R6P3"/>
<gene>
    <name evidence="2" type="ORF">BA92_04335</name>
</gene>
<dbReference type="Pfam" id="PF18899">
    <property type="entry name" value="DUF5655"/>
    <property type="match status" value="1"/>
</dbReference>
<evidence type="ECO:0000259" key="1">
    <source>
        <dbReference type="Pfam" id="PF18899"/>
    </source>
</evidence>
<feature type="domain" description="DUF5655" evidence="1">
    <location>
        <begin position="193"/>
        <end position="301"/>
    </location>
</feature>
<keyword evidence="3" id="KW-1185">Reference proteome</keyword>
<dbReference type="EMBL" id="JPIU01000037">
    <property type="protein sequence ID" value="KIO45695.1"/>
    <property type="molecule type" value="Genomic_DNA"/>
</dbReference>
<dbReference type="GO" id="GO:0003676">
    <property type="term" value="F:nucleic acid binding"/>
    <property type="evidence" value="ECO:0007669"/>
    <property type="project" value="InterPro"/>
</dbReference>
<protein>
    <recommendedName>
        <fullName evidence="1">DUF5655 domain-containing protein</fullName>
    </recommendedName>
</protein>